<organism evidence="1 2">
    <name type="scientific">Gossypium davidsonii</name>
    <name type="common">Davidson's cotton</name>
    <name type="synonym">Gossypium klotzschianum subsp. davidsonii</name>
    <dbReference type="NCBI Taxonomy" id="34287"/>
    <lineage>
        <taxon>Eukaryota</taxon>
        <taxon>Viridiplantae</taxon>
        <taxon>Streptophyta</taxon>
        <taxon>Embryophyta</taxon>
        <taxon>Tracheophyta</taxon>
        <taxon>Spermatophyta</taxon>
        <taxon>Magnoliopsida</taxon>
        <taxon>eudicotyledons</taxon>
        <taxon>Gunneridae</taxon>
        <taxon>Pentapetalae</taxon>
        <taxon>rosids</taxon>
        <taxon>malvids</taxon>
        <taxon>Malvales</taxon>
        <taxon>Malvaceae</taxon>
        <taxon>Malvoideae</taxon>
        <taxon>Gossypium</taxon>
    </lineage>
</organism>
<reference evidence="1 2" key="1">
    <citation type="journal article" date="2019" name="Genome Biol. Evol.">
        <title>Insights into the evolution of the New World diploid cottons (Gossypium, subgenus Houzingenia) based on genome sequencing.</title>
        <authorList>
            <person name="Grover C.E."/>
            <person name="Arick M.A. 2nd"/>
            <person name="Thrash A."/>
            <person name="Conover J.L."/>
            <person name="Sanders W.S."/>
            <person name="Peterson D.G."/>
            <person name="Frelichowski J.E."/>
            <person name="Scheffler J.A."/>
            <person name="Scheffler B.E."/>
            <person name="Wendel J.F."/>
        </authorList>
    </citation>
    <scope>NUCLEOTIDE SEQUENCE [LARGE SCALE GENOMIC DNA]</scope>
    <source>
        <strain evidence="1">27</strain>
        <tissue evidence="1">Leaf</tissue>
    </source>
</reference>
<proteinExistence type="predicted"/>
<dbReference type="Proteomes" id="UP000593561">
    <property type="component" value="Unassembled WGS sequence"/>
</dbReference>
<accession>A0A7J8SB46</accession>
<name>A0A7J8SB46_GOSDV</name>
<dbReference type="EMBL" id="JABFAC010000009">
    <property type="protein sequence ID" value="MBA0623301.1"/>
    <property type="molecule type" value="Genomic_DNA"/>
</dbReference>
<comment type="caution">
    <text evidence="1">The sequence shown here is derived from an EMBL/GenBank/DDBJ whole genome shotgun (WGS) entry which is preliminary data.</text>
</comment>
<evidence type="ECO:0000313" key="1">
    <source>
        <dbReference type="EMBL" id="MBA0623301.1"/>
    </source>
</evidence>
<sequence>MWQCRALFIASHASTPESTPFWELNQFLVPP</sequence>
<gene>
    <name evidence="1" type="ORF">Godav_008772</name>
</gene>
<dbReference type="AlphaFoldDB" id="A0A7J8SB46"/>
<protein>
    <submittedName>
        <fullName evidence="1">Uncharacterized protein</fullName>
    </submittedName>
</protein>
<evidence type="ECO:0000313" key="2">
    <source>
        <dbReference type="Proteomes" id="UP000593561"/>
    </source>
</evidence>
<keyword evidence="2" id="KW-1185">Reference proteome</keyword>